<keyword evidence="1" id="KW-0472">Membrane</keyword>
<dbReference type="RefSeq" id="WP_210059867.1">
    <property type="nucleotide sequence ID" value="NZ_JAGGLJ010000001.1"/>
</dbReference>
<evidence type="ECO:0000313" key="2">
    <source>
        <dbReference type="EMBL" id="MBP2024562.1"/>
    </source>
</evidence>
<sequence>MSFVQTLSFDLFIDGHHARDLISNSEEINNLKNFLDSGYFYKTTEPLDSRDEVFIINGDFYKWDNKMHLLLLISSDSFKNSKKLVINETNSFKYKNELSITLSLIAIFLLIFNLNKYTFSISTVLFILNYIIYKK</sequence>
<keyword evidence="1" id="KW-0812">Transmembrane</keyword>
<evidence type="ECO:0000256" key="1">
    <source>
        <dbReference type="SAM" id="Phobius"/>
    </source>
</evidence>
<keyword evidence="1" id="KW-1133">Transmembrane helix</keyword>
<keyword evidence="3" id="KW-1185">Reference proteome</keyword>
<evidence type="ECO:0000313" key="3">
    <source>
        <dbReference type="Proteomes" id="UP001519306"/>
    </source>
</evidence>
<reference evidence="2 3" key="1">
    <citation type="submission" date="2021-03" db="EMBL/GenBank/DDBJ databases">
        <title>Genomic Encyclopedia of Type Strains, Phase IV (KMG-IV): sequencing the most valuable type-strain genomes for metagenomic binning, comparative biology and taxonomic classification.</title>
        <authorList>
            <person name="Goeker M."/>
        </authorList>
    </citation>
    <scope>NUCLEOTIDE SEQUENCE [LARGE SCALE GENOMIC DNA]</scope>
    <source>
        <strain evidence="2 3">DSM 27563</strain>
    </source>
</reference>
<gene>
    <name evidence="2" type="ORF">J2Z71_000077</name>
</gene>
<accession>A0ABS4K9W6</accession>
<organism evidence="2 3">
    <name type="scientific">Peptoniphilus stercorisuis</name>
    <dbReference type="NCBI Taxonomy" id="1436965"/>
    <lineage>
        <taxon>Bacteria</taxon>
        <taxon>Bacillati</taxon>
        <taxon>Bacillota</taxon>
        <taxon>Tissierellia</taxon>
        <taxon>Tissierellales</taxon>
        <taxon>Peptoniphilaceae</taxon>
        <taxon>Peptoniphilus</taxon>
    </lineage>
</organism>
<proteinExistence type="predicted"/>
<dbReference type="EMBL" id="JAGGLJ010000001">
    <property type="protein sequence ID" value="MBP2024562.1"/>
    <property type="molecule type" value="Genomic_DNA"/>
</dbReference>
<protein>
    <submittedName>
        <fullName evidence="2">Uncharacterized protein</fullName>
    </submittedName>
</protein>
<feature type="transmembrane region" description="Helical" evidence="1">
    <location>
        <begin position="117"/>
        <end position="133"/>
    </location>
</feature>
<name>A0ABS4K9W6_9FIRM</name>
<comment type="caution">
    <text evidence="2">The sequence shown here is derived from an EMBL/GenBank/DDBJ whole genome shotgun (WGS) entry which is preliminary data.</text>
</comment>
<dbReference type="Proteomes" id="UP001519306">
    <property type="component" value="Unassembled WGS sequence"/>
</dbReference>